<accession>A0A1I2WTJ9</accession>
<dbReference type="AlphaFoldDB" id="A0A1I2WTJ9"/>
<protein>
    <submittedName>
        <fullName evidence="1">Uncharacterized protein</fullName>
    </submittedName>
</protein>
<name>A0A1I2WTJ9_9ACTN</name>
<proteinExistence type="predicted"/>
<dbReference type="EMBL" id="FONR01000040">
    <property type="protein sequence ID" value="SFH04698.1"/>
    <property type="molecule type" value="Genomic_DNA"/>
</dbReference>
<evidence type="ECO:0000313" key="2">
    <source>
        <dbReference type="Proteomes" id="UP000181942"/>
    </source>
</evidence>
<reference evidence="1 2" key="1">
    <citation type="submission" date="2016-10" db="EMBL/GenBank/DDBJ databases">
        <authorList>
            <person name="de Groot N.N."/>
        </authorList>
    </citation>
    <scope>NUCLEOTIDE SEQUENCE [LARGE SCALE GENOMIC DNA]</scope>
    <source>
        <strain evidence="1 2">OK461</strain>
    </source>
</reference>
<gene>
    <name evidence="1" type="ORF">SAMN02787118_1406</name>
</gene>
<dbReference type="Proteomes" id="UP000181942">
    <property type="component" value="Unassembled WGS sequence"/>
</dbReference>
<sequence>MNSYAFTLASSQIECAGCGVGRIRGVDCPDCGHRPQAWEIDALGLARRQAAHRAQALLTRSDTPLPAAPSDTAESLHADLFARVEEWTSAFLKAAAATTRAATQEAQDLEAAVHEFAELISLVQGADDRRPLRALVNAERELVGELASMTRAYLAVLVAATPLQAQKHGEAAQRHLDRAAEVARRAGDIAKTLNALTCERDVAQIQAGLLIRALEAYEVPDLLALDKAGRDELHQLTSSRGVDGSGLLFAVNRVLAESLFDGEQFRDVLRRAYTVFRSRPDVLRQLAANPLFESDFQQATWELFDGSMEAVHAVDNAVHSRQTGRALLGIASSLVEGPGQVIATVLLLTSGVKTAAYTNLRNENATKLVSTVQREPTLHGLLDGLDNDLRTGRAHALVRYEEESAVIERKSGTRIVAWPDVVDGVFQGYESIYACQVALLQALGELGFTGFGIGGLWRTLGMPAPQMTTILLQAMNCHDVTITAEMKRWRIEARTDGDTSLPTLIAMLTPYLPDDVDKLDFRAHQNGQTHTLAGPLALFREFSASTDDEDARMMAFLRLRLTWTYDDDPWLSTDVLRRWTAIQGAHVLEAEPAAAIARLRSLRDLATLAGDDALVWALSGVIRHKRLGSSSDARAELSQLEAWCVLSAALPEWW</sequence>
<dbReference type="OrthoDB" id="4915910at2"/>
<organism evidence="1 2">
    <name type="scientific">Streptomyces mirabilis</name>
    <dbReference type="NCBI Taxonomy" id="68239"/>
    <lineage>
        <taxon>Bacteria</taxon>
        <taxon>Bacillati</taxon>
        <taxon>Actinomycetota</taxon>
        <taxon>Actinomycetes</taxon>
        <taxon>Kitasatosporales</taxon>
        <taxon>Streptomycetaceae</taxon>
        <taxon>Streptomyces</taxon>
    </lineage>
</organism>
<evidence type="ECO:0000313" key="1">
    <source>
        <dbReference type="EMBL" id="SFH04698.1"/>
    </source>
</evidence>
<dbReference type="RefSeq" id="WP_143138400.1">
    <property type="nucleotide sequence ID" value="NZ_FONR01000040.1"/>
</dbReference>